<dbReference type="GO" id="GO:0020037">
    <property type="term" value="F:heme binding"/>
    <property type="evidence" value="ECO:0007669"/>
    <property type="project" value="InterPro"/>
</dbReference>
<feature type="binding site" description="axial binding residue" evidence="8">
    <location>
        <position position="496"/>
    </location>
    <ligand>
        <name>heme</name>
        <dbReference type="ChEBI" id="CHEBI:30413"/>
    </ligand>
    <ligandPart>
        <name>Fe</name>
        <dbReference type="ChEBI" id="CHEBI:18248"/>
    </ligandPart>
</feature>
<evidence type="ECO:0000256" key="6">
    <source>
        <dbReference type="ARBA" id="ARBA00023004"/>
    </source>
</evidence>
<comment type="pathway">
    <text evidence="2">Secondary metabolite biosynthesis.</text>
</comment>
<evidence type="ECO:0000256" key="7">
    <source>
        <dbReference type="ARBA" id="ARBA00023033"/>
    </source>
</evidence>
<dbReference type="InterPro" id="IPR002401">
    <property type="entry name" value="Cyt_P450_E_grp-I"/>
</dbReference>
<dbReference type="GO" id="GO:0016705">
    <property type="term" value="F:oxidoreductase activity, acting on paired donors, with incorporation or reduction of molecular oxygen"/>
    <property type="evidence" value="ECO:0007669"/>
    <property type="project" value="InterPro"/>
</dbReference>
<evidence type="ECO:0000256" key="1">
    <source>
        <dbReference type="ARBA" id="ARBA00001971"/>
    </source>
</evidence>
<gene>
    <name evidence="10" type="ORF">PFICI_05295</name>
</gene>
<dbReference type="InParanoid" id="W3XBL5"/>
<keyword evidence="3 8" id="KW-0349">Heme</keyword>
<dbReference type="RefSeq" id="XP_007832067.1">
    <property type="nucleotide sequence ID" value="XM_007833876.1"/>
</dbReference>
<keyword evidence="11" id="KW-1185">Reference proteome</keyword>
<dbReference type="EMBL" id="KI912111">
    <property type="protein sequence ID" value="ETS83419.1"/>
    <property type="molecule type" value="Genomic_DNA"/>
</dbReference>
<dbReference type="OrthoDB" id="10029320at2759"/>
<dbReference type="PRINTS" id="PR00385">
    <property type="entry name" value="P450"/>
</dbReference>
<dbReference type="STRING" id="1229662.W3XBL5"/>
<dbReference type="PANTHER" id="PTHR24305:SF107">
    <property type="entry name" value="P450, PUTATIVE (EUROFUNG)-RELATED"/>
    <property type="match status" value="1"/>
</dbReference>
<reference evidence="11" key="1">
    <citation type="journal article" date="2015" name="BMC Genomics">
        <title>Genomic and transcriptomic analysis of the endophytic fungus Pestalotiopsis fici reveals its lifestyle and high potential for synthesis of natural products.</title>
        <authorList>
            <person name="Wang X."/>
            <person name="Zhang X."/>
            <person name="Liu L."/>
            <person name="Xiang M."/>
            <person name="Wang W."/>
            <person name="Sun X."/>
            <person name="Che Y."/>
            <person name="Guo L."/>
            <person name="Liu G."/>
            <person name="Guo L."/>
            <person name="Wang C."/>
            <person name="Yin W.B."/>
            <person name="Stadler M."/>
            <person name="Zhang X."/>
            <person name="Liu X."/>
        </authorList>
    </citation>
    <scope>NUCLEOTIDE SEQUENCE [LARGE SCALE GENOMIC DNA]</scope>
    <source>
        <strain evidence="11">W106-1 / CGMCC3.15140</strain>
    </source>
</reference>
<dbReference type="InterPro" id="IPR036396">
    <property type="entry name" value="Cyt_P450_sf"/>
</dbReference>
<dbReference type="AlphaFoldDB" id="W3XBL5"/>
<keyword evidence="5" id="KW-0560">Oxidoreductase</keyword>
<dbReference type="Proteomes" id="UP000030651">
    <property type="component" value="Unassembled WGS sequence"/>
</dbReference>
<dbReference type="OMA" id="CIARCCE"/>
<accession>W3XBL5</accession>
<evidence type="ECO:0000313" key="11">
    <source>
        <dbReference type="Proteomes" id="UP000030651"/>
    </source>
</evidence>
<sequence length="571" mass="64816">MGLVDVNHEWAPKSSIELILGAILALLVGKTALFLWGGVQIRMRFKSMRAQGIPIIEPYSLLWGHLKVLGALKGQFPPDAQPNYAQIHIIQHWQEYFPSAKECPHIVYLDIWPVQSTPIALIIDPAMCQELVTEKNFPRGISMKRLAEPVIGQRNLIWFDGAEHRLWRSRLNPGFSMRNLHSYMGALVDEAEIFLENLKATTRPDGRWGSVFPLMPKTIDLTFDIIGRVVLDLHLNEQRNGPTELQSALRTLTTKHFFFRTLATLPKRFNPFFRYEGWHSVQKLRKILVPRIQQQIGAEQFTKQKTVLQLAMKEYMNDTQGAKSSKGSSDQFVEDVFGQVRLFLFAGHDTTACILTWAFHYLSKRADVLEKLRAEYDSVFGTDLRAVADKVRQSPQLLNSLPYTTAVAKEVMRLAPLAATVRQAPPGAFFTASDGTRLPAYGFALITGTAMIDYHPELWPRPDEFLPERFMVPPGDPLYPSKPGQWRPFEAGPMNCIGQELSMIEIKLVLLFTVREVDVEPAFDEWDQLPENVGKPRHTIKGERAYRQAKGISPPTDGLPVHVRFRNPVTA</sequence>
<feature type="transmembrane region" description="Helical" evidence="9">
    <location>
        <begin position="18"/>
        <end position="39"/>
    </location>
</feature>
<dbReference type="Pfam" id="PF00067">
    <property type="entry name" value="p450"/>
    <property type="match status" value="1"/>
</dbReference>
<keyword evidence="6 8" id="KW-0408">Iron</keyword>
<dbReference type="PRINTS" id="PR00463">
    <property type="entry name" value="EP450I"/>
</dbReference>
<dbReference type="Gene3D" id="1.10.630.10">
    <property type="entry name" value="Cytochrome P450"/>
    <property type="match status" value="1"/>
</dbReference>
<organism evidence="10 11">
    <name type="scientific">Pestalotiopsis fici (strain W106-1 / CGMCC3.15140)</name>
    <dbReference type="NCBI Taxonomy" id="1229662"/>
    <lineage>
        <taxon>Eukaryota</taxon>
        <taxon>Fungi</taxon>
        <taxon>Dikarya</taxon>
        <taxon>Ascomycota</taxon>
        <taxon>Pezizomycotina</taxon>
        <taxon>Sordariomycetes</taxon>
        <taxon>Xylariomycetidae</taxon>
        <taxon>Amphisphaeriales</taxon>
        <taxon>Sporocadaceae</taxon>
        <taxon>Pestalotiopsis</taxon>
    </lineage>
</organism>
<evidence type="ECO:0000256" key="3">
    <source>
        <dbReference type="ARBA" id="ARBA00022617"/>
    </source>
</evidence>
<proteinExistence type="predicted"/>
<keyword evidence="4 8" id="KW-0479">Metal-binding</keyword>
<protein>
    <recommendedName>
        <fullName evidence="12">Sterigmatocystin biosynthesis P450 monooxygenase stcS</fullName>
    </recommendedName>
</protein>
<keyword evidence="9" id="KW-0472">Membrane</keyword>
<name>W3XBL5_PESFW</name>
<dbReference type="SUPFAM" id="SSF48264">
    <property type="entry name" value="Cytochrome P450"/>
    <property type="match status" value="1"/>
</dbReference>
<dbReference type="eggNOG" id="KOG0157">
    <property type="taxonomic scope" value="Eukaryota"/>
</dbReference>
<evidence type="ECO:0000256" key="9">
    <source>
        <dbReference type="SAM" id="Phobius"/>
    </source>
</evidence>
<keyword evidence="9" id="KW-1133">Transmembrane helix</keyword>
<dbReference type="InterPro" id="IPR050121">
    <property type="entry name" value="Cytochrome_P450_monoxygenase"/>
</dbReference>
<evidence type="ECO:0000256" key="4">
    <source>
        <dbReference type="ARBA" id="ARBA00022723"/>
    </source>
</evidence>
<dbReference type="GO" id="GO:0005506">
    <property type="term" value="F:iron ion binding"/>
    <property type="evidence" value="ECO:0007669"/>
    <property type="project" value="InterPro"/>
</dbReference>
<dbReference type="GeneID" id="19270308"/>
<evidence type="ECO:0008006" key="12">
    <source>
        <dbReference type="Google" id="ProtNLM"/>
    </source>
</evidence>
<evidence type="ECO:0000256" key="5">
    <source>
        <dbReference type="ARBA" id="ARBA00023002"/>
    </source>
</evidence>
<evidence type="ECO:0000256" key="8">
    <source>
        <dbReference type="PIRSR" id="PIRSR602401-1"/>
    </source>
</evidence>
<dbReference type="HOGENOM" id="CLU_020492_0_0_1"/>
<evidence type="ECO:0000313" key="10">
    <source>
        <dbReference type="EMBL" id="ETS83419.1"/>
    </source>
</evidence>
<dbReference type="InterPro" id="IPR001128">
    <property type="entry name" value="Cyt_P450"/>
</dbReference>
<dbReference type="KEGG" id="pfy:PFICI_05295"/>
<keyword evidence="9" id="KW-0812">Transmembrane</keyword>
<keyword evidence="7" id="KW-0503">Monooxygenase</keyword>
<evidence type="ECO:0000256" key="2">
    <source>
        <dbReference type="ARBA" id="ARBA00005179"/>
    </source>
</evidence>
<comment type="cofactor">
    <cofactor evidence="1 8">
        <name>heme</name>
        <dbReference type="ChEBI" id="CHEBI:30413"/>
    </cofactor>
</comment>
<dbReference type="PANTHER" id="PTHR24305">
    <property type="entry name" value="CYTOCHROME P450"/>
    <property type="match status" value="1"/>
</dbReference>
<dbReference type="GO" id="GO:0004497">
    <property type="term" value="F:monooxygenase activity"/>
    <property type="evidence" value="ECO:0007669"/>
    <property type="project" value="UniProtKB-KW"/>
</dbReference>